<dbReference type="OrthoDB" id="5820872at2759"/>
<proteinExistence type="predicted"/>
<dbReference type="Proteomes" id="UP000031036">
    <property type="component" value="Unassembled WGS sequence"/>
</dbReference>
<protein>
    <submittedName>
        <fullName evidence="1">Uncharacterized protein</fullName>
    </submittedName>
</protein>
<evidence type="ECO:0000313" key="1">
    <source>
        <dbReference type="EMBL" id="KHN73789.1"/>
    </source>
</evidence>
<comment type="caution">
    <text evidence="1">The sequence shown here is derived from an EMBL/GenBank/DDBJ whole genome shotgun (WGS) entry which is preliminary data.</text>
</comment>
<dbReference type="AlphaFoldDB" id="A0A0B2UX68"/>
<reference evidence="1 2" key="1">
    <citation type="submission" date="2014-11" db="EMBL/GenBank/DDBJ databases">
        <title>Genetic blueprint of the zoonotic pathogen Toxocara canis.</title>
        <authorList>
            <person name="Zhu X.-Q."/>
            <person name="Korhonen P.K."/>
            <person name="Cai H."/>
            <person name="Young N.D."/>
            <person name="Nejsum P."/>
            <person name="von Samson-Himmelstjerna G."/>
            <person name="Boag P.R."/>
            <person name="Tan P."/>
            <person name="Li Q."/>
            <person name="Min J."/>
            <person name="Yang Y."/>
            <person name="Wang X."/>
            <person name="Fang X."/>
            <person name="Hall R.S."/>
            <person name="Hofmann A."/>
            <person name="Sternberg P.W."/>
            <person name="Jex A.R."/>
            <person name="Gasser R.B."/>
        </authorList>
    </citation>
    <scope>NUCLEOTIDE SEQUENCE [LARGE SCALE GENOMIC DNA]</scope>
    <source>
        <strain evidence="1">PN_DK_2014</strain>
    </source>
</reference>
<accession>A0A0B2UX68</accession>
<sequence length="328" mass="37611">MAQNCNDLFAVTNMETAEDQPQTSSCVLYECVPPEIVQKFDDYLGFEDSTNFQQSSQYVESVLERRWHCYDKIQISDDPSDCYLQCSSGRLPRRLFSEENLFEVLTKCDHIDHVVIVVKEMGGLQGHFDEERQRLLRETSPYHEGGYLGSFFSRVPQNLISRLKSLSLHVDIMRESFGELWFPCPIQDLRFCINKLVEATFETFVQISFCSASIHPKDYDVRNFLMSGMETALKEMAEKQAKTDFSIDAGEGYVDMTVEKGNVEYSFAFFYYNPLICEPPSGDINSEAIVESFEQAEMPMSAFEFFSVVVPTDAINASSPLQHFFIFS</sequence>
<dbReference type="OMA" id="QECSNYI"/>
<keyword evidence="2" id="KW-1185">Reference proteome</keyword>
<name>A0A0B2UX68_TOXCA</name>
<dbReference type="EMBL" id="JPKZ01003059">
    <property type="protein sequence ID" value="KHN73789.1"/>
    <property type="molecule type" value="Genomic_DNA"/>
</dbReference>
<organism evidence="1 2">
    <name type="scientific">Toxocara canis</name>
    <name type="common">Canine roundworm</name>
    <dbReference type="NCBI Taxonomy" id="6265"/>
    <lineage>
        <taxon>Eukaryota</taxon>
        <taxon>Metazoa</taxon>
        <taxon>Ecdysozoa</taxon>
        <taxon>Nematoda</taxon>
        <taxon>Chromadorea</taxon>
        <taxon>Rhabditida</taxon>
        <taxon>Spirurina</taxon>
        <taxon>Ascaridomorpha</taxon>
        <taxon>Ascaridoidea</taxon>
        <taxon>Toxocaridae</taxon>
        <taxon>Toxocara</taxon>
    </lineage>
</organism>
<evidence type="ECO:0000313" key="2">
    <source>
        <dbReference type="Proteomes" id="UP000031036"/>
    </source>
</evidence>
<gene>
    <name evidence="1" type="ORF">Tcan_18455</name>
</gene>